<dbReference type="AlphaFoldDB" id="A0A8E2EB66"/>
<reference evidence="1 2" key="1">
    <citation type="journal article" date="2016" name="Nat. Commun.">
        <title>Ectomycorrhizal ecology is imprinted in the genome of the dominant symbiotic fungus Cenococcum geophilum.</title>
        <authorList>
            <consortium name="DOE Joint Genome Institute"/>
            <person name="Peter M."/>
            <person name="Kohler A."/>
            <person name="Ohm R.A."/>
            <person name="Kuo A."/>
            <person name="Krutzmann J."/>
            <person name="Morin E."/>
            <person name="Arend M."/>
            <person name="Barry K.W."/>
            <person name="Binder M."/>
            <person name="Choi C."/>
            <person name="Clum A."/>
            <person name="Copeland A."/>
            <person name="Grisel N."/>
            <person name="Haridas S."/>
            <person name="Kipfer T."/>
            <person name="LaButti K."/>
            <person name="Lindquist E."/>
            <person name="Lipzen A."/>
            <person name="Maire R."/>
            <person name="Meier B."/>
            <person name="Mihaltcheva S."/>
            <person name="Molinier V."/>
            <person name="Murat C."/>
            <person name="Poggeler S."/>
            <person name="Quandt C.A."/>
            <person name="Sperisen C."/>
            <person name="Tritt A."/>
            <person name="Tisserant E."/>
            <person name="Crous P.W."/>
            <person name="Henrissat B."/>
            <person name="Nehls U."/>
            <person name="Egli S."/>
            <person name="Spatafora J.W."/>
            <person name="Grigoriev I.V."/>
            <person name="Martin F.M."/>
        </authorList>
    </citation>
    <scope>NUCLEOTIDE SEQUENCE [LARGE SCALE GENOMIC DNA]</scope>
    <source>
        <strain evidence="1 2">CBS 459.81</strain>
    </source>
</reference>
<gene>
    <name evidence="1" type="ORF">K432DRAFT_35268</name>
</gene>
<evidence type="ECO:0000313" key="1">
    <source>
        <dbReference type="EMBL" id="OCK80821.1"/>
    </source>
</evidence>
<protein>
    <submittedName>
        <fullName evidence="1">Uncharacterized protein</fullName>
    </submittedName>
</protein>
<organism evidence="1 2">
    <name type="scientific">Lepidopterella palustris CBS 459.81</name>
    <dbReference type="NCBI Taxonomy" id="1314670"/>
    <lineage>
        <taxon>Eukaryota</taxon>
        <taxon>Fungi</taxon>
        <taxon>Dikarya</taxon>
        <taxon>Ascomycota</taxon>
        <taxon>Pezizomycotina</taxon>
        <taxon>Dothideomycetes</taxon>
        <taxon>Pleosporomycetidae</taxon>
        <taxon>Mytilinidiales</taxon>
        <taxon>Argynnaceae</taxon>
        <taxon>Lepidopterella</taxon>
    </lineage>
</organism>
<dbReference type="EMBL" id="KV744944">
    <property type="protein sequence ID" value="OCK80821.1"/>
    <property type="molecule type" value="Genomic_DNA"/>
</dbReference>
<name>A0A8E2EB66_9PEZI</name>
<sequence>MMEINSIIYISYRLNNKPLQPDRSCQSAVIFSYSTLMSGVICRFSISRDPIDVFFYGYQRNTRISLRIKVLKSEENRAENTREILSTRNTRGIHGRGQRNMYAIYTVTAFLRMLVAGADCRVSDSESRCDRPICGRLEGG</sequence>
<evidence type="ECO:0000313" key="2">
    <source>
        <dbReference type="Proteomes" id="UP000250266"/>
    </source>
</evidence>
<accession>A0A8E2EB66</accession>
<keyword evidence="2" id="KW-1185">Reference proteome</keyword>
<dbReference type="Proteomes" id="UP000250266">
    <property type="component" value="Unassembled WGS sequence"/>
</dbReference>
<proteinExistence type="predicted"/>